<evidence type="ECO:0000313" key="4">
    <source>
        <dbReference type="Proteomes" id="UP000037069"/>
    </source>
</evidence>
<comment type="caution">
    <text evidence="3">The sequence shown here is derived from an EMBL/GenBank/DDBJ whole genome shotgun (WGS) entry which is preliminary data.</text>
</comment>
<proteinExistence type="predicted"/>
<reference evidence="3 4" key="1">
    <citation type="journal article" date="2015" name="Nat. Commun.">
        <title>Lucilia cuprina genome unlocks parasitic fly biology to underpin future interventions.</title>
        <authorList>
            <person name="Anstead C.A."/>
            <person name="Korhonen P.K."/>
            <person name="Young N.D."/>
            <person name="Hall R.S."/>
            <person name="Jex A.R."/>
            <person name="Murali S.C."/>
            <person name="Hughes D.S."/>
            <person name="Lee S.F."/>
            <person name="Perry T."/>
            <person name="Stroehlein A.J."/>
            <person name="Ansell B.R."/>
            <person name="Breugelmans B."/>
            <person name="Hofmann A."/>
            <person name="Qu J."/>
            <person name="Dugan S."/>
            <person name="Lee S.L."/>
            <person name="Chao H."/>
            <person name="Dinh H."/>
            <person name="Han Y."/>
            <person name="Doddapaneni H.V."/>
            <person name="Worley K.C."/>
            <person name="Muzny D.M."/>
            <person name="Ioannidis P."/>
            <person name="Waterhouse R.M."/>
            <person name="Zdobnov E.M."/>
            <person name="James P.J."/>
            <person name="Bagnall N.H."/>
            <person name="Kotze A.C."/>
            <person name="Gibbs R.A."/>
            <person name="Richards S."/>
            <person name="Batterham P."/>
            <person name="Gasser R.B."/>
        </authorList>
    </citation>
    <scope>NUCLEOTIDE SEQUENCE [LARGE SCALE GENOMIC DNA]</scope>
    <source>
        <strain evidence="3 4">LS</strain>
        <tissue evidence="3">Full body</tissue>
    </source>
</reference>
<keyword evidence="2" id="KW-0732">Signal</keyword>
<feature type="region of interest" description="Disordered" evidence="1">
    <location>
        <begin position="1023"/>
        <end position="1054"/>
    </location>
</feature>
<dbReference type="AlphaFoldDB" id="A0A0L0BL99"/>
<feature type="compositionally biased region" description="Polar residues" evidence="1">
    <location>
        <begin position="178"/>
        <end position="204"/>
    </location>
</feature>
<feature type="region of interest" description="Disordered" evidence="1">
    <location>
        <begin position="449"/>
        <end position="468"/>
    </location>
</feature>
<feature type="compositionally biased region" description="Basic and acidic residues" evidence="1">
    <location>
        <begin position="1026"/>
        <end position="1040"/>
    </location>
</feature>
<name>A0A0L0BL99_LUCCU</name>
<dbReference type="OrthoDB" id="6630523at2759"/>
<protein>
    <submittedName>
        <fullName evidence="3">Uncharacterized protein</fullName>
    </submittedName>
</protein>
<feature type="region of interest" description="Disordered" evidence="1">
    <location>
        <begin position="959"/>
        <end position="979"/>
    </location>
</feature>
<feature type="region of interest" description="Disordered" evidence="1">
    <location>
        <begin position="169"/>
        <end position="204"/>
    </location>
</feature>
<feature type="compositionally biased region" description="Low complexity" evidence="1">
    <location>
        <begin position="455"/>
        <end position="467"/>
    </location>
</feature>
<evidence type="ECO:0000256" key="2">
    <source>
        <dbReference type="SAM" id="SignalP"/>
    </source>
</evidence>
<dbReference type="OMA" id="HNIDGWT"/>
<accession>A0A0L0BL99</accession>
<keyword evidence="4" id="KW-1185">Reference proteome</keyword>
<feature type="region of interest" description="Disordered" evidence="1">
    <location>
        <begin position="526"/>
        <end position="566"/>
    </location>
</feature>
<gene>
    <name evidence="3" type="ORF">FF38_07728</name>
</gene>
<evidence type="ECO:0000256" key="1">
    <source>
        <dbReference type="SAM" id="MobiDB-lite"/>
    </source>
</evidence>
<sequence length="1054" mass="118364">MVWPIISRHRKCRFITLTLLVSLFCLTPHTALSLAPAPVDYLVPPPLPQANAATHVKQARTQNILPAESRTIPKFINPQLPVKPNDKHPGLMTRVARWFGFANQNTAATDQQLAAGTNKQQFYYYQKPQQQQQYGSGDKEPCSLCNKYPWVPMMANSIHYPVTGNQWDAAKQSQQQQHHGNYNPPQNLYNGQQPQNLQNSYGAIAGQNPSHIQHAASSVKQRAVKFNFPLPYVPQNNNKVPDSLNNIQYSSGPFLPIPIPPLLSNSALPPLYVAQNFLPAVTPAPNTIQQLPSTEPAHFAENIAEHSEIHIDTAIPTQIPPTIPNKDASFEIVKSHQLVDYISSVEYPANYVPSHAYDVSTQAAPLPLNNQQTDNKINTGLYQHSTFSPNLDQHVPASQILTDPSSFIQGQQQQSYQQSEQTTFINQQPQYLEQVQHYEYDNFVAASHQNSSVAHQQQQQHEQQQQHNTHLDAWTLESNDYIFSTSSPEAFSTTEETSTFTSEWESTTEQQTQDNEVEFIASVQTNAQQSTKLWPQKPKQRETPKRLLDSPIQHNNGNLGAPRPFTRDPSDLTFRLGPTNHKLPESSKTTTFQQYWKPQTPVTEAPISTSTFSSIDASGQYAGMAPPSLPSTYNSDQILLPHLTTKNRPRPFETTKVNMVTKTPSTAAYSTWSQAQNIELHTPQESMLVNSHVKPAFTTTTTTVKPRTTKYLTKILASNLRELLQREHEPTNTKSKVGPNALDIDINKLQKNIDDWTEQEYTSLSHKPSTPTIRGRSKHIPSEYLPTTMAAVKAGRQSKTTKGFTDNSELPSSINNLEPLYERESTKRFQYTQITDNHLRDFYNNFESLKSRTTPAATTSTTMASPTTTTTIATTTTSTTTTTEKPFYLRPIQKLEPEELWKKAKVSISPKTQEKVYVVTPQPRFFPQRFYSPTMAPTTTTTTTERSFISLGSGFKSPRFLVRPTPGNDTQSKENSKENLSNSYFTPEWFGLKGLSAYVPSQPVEIIDGNSKVLNIVTPPSNLETTTRHSIMDLTKDRHASANKRKSTMAPSPR</sequence>
<dbReference type="Proteomes" id="UP000037069">
    <property type="component" value="Unassembled WGS sequence"/>
</dbReference>
<feature type="compositionally biased region" description="Basic and acidic residues" evidence="1">
    <location>
        <begin position="539"/>
        <end position="548"/>
    </location>
</feature>
<dbReference type="EMBL" id="JRES01001705">
    <property type="protein sequence ID" value="KNC20728.1"/>
    <property type="molecule type" value="Genomic_DNA"/>
</dbReference>
<evidence type="ECO:0000313" key="3">
    <source>
        <dbReference type="EMBL" id="KNC20728.1"/>
    </source>
</evidence>
<feature type="chain" id="PRO_5005534837" evidence="2">
    <location>
        <begin position="34"/>
        <end position="1054"/>
    </location>
</feature>
<organism evidence="3 4">
    <name type="scientific">Lucilia cuprina</name>
    <name type="common">Green bottle fly</name>
    <name type="synonym">Australian sheep blowfly</name>
    <dbReference type="NCBI Taxonomy" id="7375"/>
    <lineage>
        <taxon>Eukaryota</taxon>
        <taxon>Metazoa</taxon>
        <taxon>Ecdysozoa</taxon>
        <taxon>Arthropoda</taxon>
        <taxon>Hexapoda</taxon>
        <taxon>Insecta</taxon>
        <taxon>Pterygota</taxon>
        <taxon>Neoptera</taxon>
        <taxon>Endopterygota</taxon>
        <taxon>Diptera</taxon>
        <taxon>Brachycera</taxon>
        <taxon>Muscomorpha</taxon>
        <taxon>Oestroidea</taxon>
        <taxon>Calliphoridae</taxon>
        <taxon>Luciliinae</taxon>
        <taxon>Lucilia</taxon>
    </lineage>
</organism>
<feature type="signal peptide" evidence="2">
    <location>
        <begin position="1"/>
        <end position="33"/>
    </location>
</feature>